<keyword evidence="3 5" id="KW-0949">S-adenosyl-L-methionine</keyword>
<dbReference type="Pfam" id="PF01189">
    <property type="entry name" value="Methyltr_RsmB-F"/>
    <property type="match status" value="1"/>
</dbReference>
<dbReference type="Gene3D" id="3.40.50.150">
    <property type="entry name" value="Vaccinia Virus protein VP39"/>
    <property type="match status" value="1"/>
</dbReference>
<accession>A0A834J0K5</accession>
<keyword evidence="2 5" id="KW-0808">Transferase</keyword>
<sequence>MSIMNVADLKIPFKFKSEIHDELKKDFNKININGVPIEQTEVERKLDALYEWICSTPKNITYRVNLLQTTPEQVIQHLKDVISQEYESRVPTITTFPHLSEIVTVHNWDKSVKLDLLKRSKEVLVDATCGSAVLRGSHVYAPGIIGIPNGLNIGDVVSVYADIVGTYKKGLLKPFEIDSENKTFLGNGILKQTRKNIFCNDGQIARGIAIHMTDVVSRLPQLSNISVPDGWALLQNLPSIICTRILNPQPGEIILDMCSAPGNKSTHISSLMNGKGILIALDKNKPKSEKLKINCSKFSSGNVKSFWYNSKKAYNKYMDSSNIDDGPPFKSNSFDRILLDSPCSALGQRPQLLNKITAVQLRSYVSLQRKLFSTAVHLLKTNGILVYSTCTITIAENEGIISWALKTYPCLKLNSIKDQLDFIKDQSKIFYSKGYSIDGLTENESEYLLRIGPEQDSIGFFIACFTKQSMEEVN</sequence>
<dbReference type="InterPro" id="IPR029063">
    <property type="entry name" value="SAM-dependent_MTases_sf"/>
</dbReference>
<proteinExistence type="inferred from homology"/>
<evidence type="ECO:0000256" key="2">
    <source>
        <dbReference type="ARBA" id="ARBA00022679"/>
    </source>
</evidence>
<feature type="binding site" evidence="5">
    <location>
        <position position="282"/>
    </location>
    <ligand>
        <name>S-adenosyl-L-methionine</name>
        <dbReference type="ChEBI" id="CHEBI:59789"/>
    </ligand>
</feature>
<feature type="domain" description="SAM-dependent MTase RsmB/NOP-type" evidence="6">
    <location>
        <begin position="155"/>
        <end position="468"/>
    </location>
</feature>
<dbReference type="InterPro" id="IPR023267">
    <property type="entry name" value="RCMT"/>
</dbReference>
<feature type="binding site" evidence="5">
    <location>
        <begin position="258"/>
        <end position="264"/>
    </location>
    <ligand>
        <name>S-adenosyl-L-methionine</name>
        <dbReference type="ChEBI" id="CHEBI:59789"/>
    </ligand>
</feature>
<dbReference type="InterPro" id="IPR015947">
    <property type="entry name" value="PUA-like_sf"/>
</dbReference>
<evidence type="ECO:0000256" key="1">
    <source>
        <dbReference type="ARBA" id="ARBA00022603"/>
    </source>
</evidence>
<evidence type="ECO:0000259" key="6">
    <source>
        <dbReference type="PROSITE" id="PS51686"/>
    </source>
</evidence>
<keyword evidence="1 5" id="KW-0489">Methyltransferase</keyword>
<dbReference type="SUPFAM" id="SSF88697">
    <property type="entry name" value="PUA domain-like"/>
    <property type="match status" value="1"/>
</dbReference>
<dbReference type="AlphaFoldDB" id="A0A834J0K5"/>
<reference evidence="7" key="1">
    <citation type="journal article" date="2020" name="G3 (Bethesda)">
        <title>High-Quality Assemblies for Three Invasive Social Wasps from the &lt;i&gt;Vespula&lt;/i&gt; Genus.</title>
        <authorList>
            <person name="Harrop T.W.R."/>
            <person name="Guhlin J."/>
            <person name="McLaughlin G.M."/>
            <person name="Permina E."/>
            <person name="Stockwell P."/>
            <person name="Gilligan J."/>
            <person name="Le Lec M.F."/>
            <person name="Gruber M.A.M."/>
            <person name="Quinn O."/>
            <person name="Lovegrove M."/>
            <person name="Duncan E.J."/>
            <person name="Remnant E.J."/>
            <person name="Van Eeckhoven J."/>
            <person name="Graham B."/>
            <person name="Knapp R.A."/>
            <person name="Langford K.W."/>
            <person name="Kronenberg Z."/>
            <person name="Press M.O."/>
            <person name="Eacker S.M."/>
            <person name="Wilson-Rankin E.E."/>
            <person name="Purcell J."/>
            <person name="Lester P.J."/>
            <person name="Dearden P.K."/>
        </authorList>
    </citation>
    <scope>NUCLEOTIDE SEQUENCE</scope>
    <source>
        <strain evidence="7">Linc-1</strain>
    </source>
</reference>
<dbReference type="GO" id="GO:0008173">
    <property type="term" value="F:RNA methyltransferase activity"/>
    <property type="evidence" value="ECO:0007669"/>
    <property type="project" value="InterPro"/>
</dbReference>
<gene>
    <name evidence="7" type="ORF">HZH68_016981</name>
</gene>
<dbReference type="Gene3D" id="2.30.130.10">
    <property type="entry name" value="PUA domain"/>
    <property type="match status" value="1"/>
</dbReference>
<keyword evidence="8" id="KW-1185">Reference proteome</keyword>
<organism evidence="7 8">
    <name type="scientific">Vespula germanica</name>
    <name type="common">German yellow jacket</name>
    <name type="synonym">Paravespula germanica</name>
    <dbReference type="NCBI Taxonomy" id="30212"/>
    <lineage>
        <taxon>Eukaryota</taxon>
        <taxon>Metazoa</taxon>
        <taxon>Ecdysozoa</taxon>
        <taxon>Arthropoda</taxon>
        <taxon>Hexapoda</taxon>
        <taxon>Insecta</taxon>
        <taxon>Pterygota</taxon>
        <taxon>Neoptera</taxon>
        <taxon>Endopterygota</taxon>
        <taxon>Hymenoptera</taxon>
        <taxon>Apocrita</taxon>
        <taxon>Aculeata</taxon>
        <taxon>Vespoidea</taxon>
        <taxon>Vespidae</taxon>
        <taxon>Vespinae</taxon>
        <taxon>Vespula</taxon>
    </lineage>
</organism>
<comment type="similarity">
    <text evidence="5">Belongs to the class I-like SAM-binding methyltransferase superfamily. RsmB/NOP family.</text>
</comment>
<dbReference type="PRINTS" id="PR02008">
    <property type="entry name" value="RCMTFAMILY"/>
</dbReference>
<dbReference type="CDD" id="cd02440">
    <property type="entry name" value="AdoMet_MTases"/>
    <property type="match status" value="1"/>
</dbReference>
<dbReference type="GO" id="GO:0003723">
    <property type="term" value="F:RNA binding"/>
    <property type="evidence" value="ECO:0007669"/>
    <property type="project" value="UniProtKB-UniRule"/>
</dbReference>
<dbReference type="GO" id="GO:0001510">
    <property type="term" value="P:RNA methylation"/>
    <property type="evidence" value="ECO:0007669"/>
    <property type="project" value="InterPro"/>
</dbReference>
<evidence type="ECO:0000256" key="5">
    <source>
        <dbReference type="PROSITE-ProRule" id="PRU01023"/>
    </source>
</evidence>
<evidence type="ECO:0000313" key="8">
    <source>
        <dbReference type="Proteomes" id="UP000617340"/>
    </source>
</evidence>
<dbReference type="InterPro" id="IPR001678">
    <property type="entry name" value="MeTrfase_RsmB-F_NOP2_dom"/>
</dbReference>
<evidence type="ECO:0000256" key="4">
    <source>
        <dbReference type="ARBA" id="ARBA00022884"/>
    </source>
</evidence>
<comment type="caution">
    <text evidence="5">Lacks conserved residue(s) required for the propagation of feature annotation.</text>
</comment>
<dbReference type="PROSITE" id="PS50890">
    <property type="entry name" value="PUA"/>
    <property type="match status" value="1"/>
</dbReference>
<feature type="active site" description="Nucleophile" evidence="5">
    <location>
        <position position="390"/>
    </location>
</feature>
<evidence type="ECO:0000313" key="7">
    <source>
        <dbReference type="EMBL" id="KAF7379136.1"/>
    </source>
</evidence>
<keyword evidence="4 5" id="KW-0694">RNA-binding</keyword>
<dbReference type="PANTHER" id="PTHR22807:SF34">
    <property type="entry name" value="TRNA (CYTOSINE(72)-C(5))-METHYLTRANSFERASE NSUN6"/>
    <property type="match status" value="1"/>
</dbReference>
<dbReference type="CDD" id="cd21150">
    <property type="entry name" value="PUA_NSun6-like"/>
    <property type="match status" value="1"/>
</dbReference>
<dbReference type="PANTHER" id="PTHR22807">
    <property type="entry name" value="NOP2 YEAST -RELATED NOL1/NOP2/FMU SUN DOMAIN-CONTAINING"/>
    <property type="match status" value="1"/>
</dbReference>
<dbReference type="InterPro" id="IPR049560">
    <property type="entry name" value="MeTrfase_RsmB-F_NOP2_cat"/>
</dbReference>
<feature type="binding site" evidence="5">
    <location>
        <position position="340"/>
    </location>
    <ligand>
        <name>S-adenosyl-L-methionine</name>
        <dbReference type="ChEBI" id="CHEBI:59789"/>
    </ligand>
</feature>
<dbReference type="PROSITE" id="PS51686">
    <property type="entry name" value="SAM_MT_RSMB_NOP"/>
    <property type="match status" value="1"/>
</dbReference>
<dbReference type="SUPFAM" id="SSF53335">
    <property type="entry name" value="S-adenosyl-L-methionine-dependent methyltransferases"/>
    <property type="match status" value="1"/>
</dbReference>
<evidence type="ECO:0000256" key="3">
    <source>
        <dbReference type="ARBA" id="ARBA00022691"/>
    </source>
</evidence>
<dbReference type="EMBL" id="JACSDZ010000025">
    <property type="protein sequence ID" value="KAF7379136.1"/>
    <property type="molecule type" value="Genomic_DNA"/>
</dbReference>
<protein>
    <recommendedName>
        <fullName evidence="6">SAM-dependent MTase RsmB/NOP-type domain-containing protein</fullName>
    </recommendedName>
</protein>
<name>A0A834J0K5_VESGE</name>
<comment type="caution">
    <text evidence="7">The sequence shown here is derived from an EMBL/GenBank/DDBJ whole genome shotgun (WGS) entry which is preliminary data.</text>
</comment>
<dbReference type="InterPro" id="IPR036974">
    <property type="entry name" value="PUA_sf"/>
</dbReference>
<dbReference type="Proteomes" id="UP000617340">
    <property type="component" value="Unassembled WGS sequence"/>
</dbReference>